<sequence length="54" mass="6069">MTLANVEKETDMSVKGEIKEGAGFVKEEIRAARGQRKTHSRRRQADRPAVRMAA</sequence>
<feature type="compositionally biased region" description="Basic residues" evidence="1">
    <location>
        <begin position="33"/>
        <end position="42"/>
    </location>
</feature>
<dbReference type="EMBL" id="LT629750">
    <property type="protein sequence ID" value="SDS48049.1"/>
    <property type="molecule type" value="Genomic_DNA"/>
</dbReference>
<evidence type="ECO:0000313" key="3">
    <source>
        <dbReference type="Proteomes" id="UP000243904"/>
    </source>
</evidence>
<evidence type="ECO:0000256" key="1">
    <source>
        <dbReference type="SAM" id="MobiDB-lite"/>
    </source>
</evidence>
<name>A0A1H1SL05_9BRAD</name>
<feature type="compositionally biased region" description="Basic and acidic residues" evidence="1">
    <location>
        <begin position="43"/>
        <end position="54"/>
    </location>
</feature>
<gene>
    <name evidence="2" type="ORF">SAMN05444158_2189</name>
</gene>
<proteinExistence type="predicted"/>
<organism evidence="2 3">
    <name type="scientific">Bradyrhizobium canariense</name>
    <dbReference type="NCBI Taxonomy" id="255045"/>
    <lineage>
        <taxon>Bacteria</taxon>
        <taxon>Pseudomonadati</taxon>
        <taxon>Pseudomonadota</taxon>
        <taxon>Alphaproteobacteria</taxon>
        <taxon>Hyphomicrobiales</taxon>
        <taxon>Nitrobacteraceae</taxon>
        <taxon>Bradyrhizobium</taxon>
    </lineage>
</organism>
<keyword evidence="3" id="KW-1185">Reference proteome</keyword>
<dbReference type="AlphaFoldDB" id="A0A1H1SL05"/>
<reference evidence="3" key="1">
    <citation type="submission" date="2016-10" db="EMBL/GenBank/DDBJ databases">
        <authorList>
            <person name="Varghese N."/>
            <person name="Submissions S."/>
        </authorList>
    </citation>
    <scope>NUCLEOTIDE SEQUENCE [LARGE SCALE GENOMIC DNA]</scope>
    <source>
        <strain evidence="3">GAS369</strain>
    </source>
</reference>
<dbReference type="Proteomes" id="UP000243904">
    <property type="component" value="Chromosome I"/>
</dbReference>
<feature type="region of interest" description="Disordered" evidence="1">
    <location>
        <begin position="31"/>
        <end position="54"/>
    </location>
</feature>
<accession>A0A1H1SL05</accession>
<protein>
    <submittedName>
        <fullName evidence="2">Uncharacterized protein</fullName>
    </submittedName>
</protein>
<evidence type="ECO:0000313" key="2">
    <source>
        <dbReference type="EMBL" id="SDS48049.1"/>
    </source>
</evidence>